<organism evidence="2 3">
    <name type="scientific">Angomonas deanei</name>
    <dbReference type="NCBI Taxonomy" id="59799"/>
    <lineage>
        <taxon>Eukaryota</taxon>
        <taxon>Discoba</taxon>
        <taxon>Euglenozoa</taxon>
        <taxon>Kinetoplastea</taxon>
        <taxon>Metakinetoplastina</taxon>
        <taxon>Trypanosomatida</taxon>
        <taxon>Trypanosomatidae</taxon>
        <taxon>Strigomonadinae</taxon>
        <taxon>Angomonas</taxon>
    </lineage>
</organism>
<proteinExistence type="predicted"/>
<keyword evidence="1" id="KW-0732">Signal</keyword>
<evidence type="ECO:0000256" key="1">
    <source>
        <dbReference type="SAM" id="SignalP"/>
    </source>
</evidence>
<dbReference type="Proteomes" id="UP000515908">
    <property type="component" value="Chromosome 17"/>
</dbReference>
<reference evidence="2 3" key="1">
    <citation type="submission" date="2020-08" db="EMBL/GenBank/DDBJ databases">
        <authorList>
            <person name="Newling K."/>
            <person name="Davey J."/>
            <person name="Forrester S."/>
        </authorList>
    </citation>
    <scope>NUCLEOTIDE SEQUENCE [LARGE SCALE GENOMIC DNA]</scope>
    <source>
        <strain evidence="3">Crithidia deanei Carvalho (ATCC PRA-265)</strain>
    </source>
</reference>
<name>A0A7G2CNF6_9TRYP</name>
<feature type="signal peptide" evidence="1">
    <location>
        <begin position="1"/>
        <end position="21"/>
    </location>
</feature>
<dbReference type="EMBL" id="LR877161">
    <property type="protein sequence ID" value="CAD2220461.1"/>
    <property type="molecule type" value="Genomic_DNA"/>
</dbReference>
<sequence>MRYFCRVVLLLVVSLTLSCHGRNAYDHAPTEAFLRSIKQKLYPGMRTTGHYCTWEGVSCPGNQEVHVKLTDGVLEGDLNSLFPFPQGTAFVIEVDFSNNRNLYGSYPPEFGTDLKNLWYLSLRNTRAVRSDP</sequence>
<gene>
    <name evidence="2" type="ORF">ADEAN_000798300</name>
</gene>
<protein>
    <submittedName>
        <fullName evidence="2">Uncharacterized protein</fullName>
    </submittedName>
</protein>
<dbReference type="VEuPathDB" id="TriTrypDB:ADEAN_000798300"/>
<dbReference type="InterPro" id="IPR032675">
    <property type="entry name" value="LRR_dom_sf"/>
</dbReference>
<evidence type="ECO:0000313" key="3">
    <source>
        <dbReference type="Proteomes" id="UP000515908"/>
    </source>
</evidence>
<keyword evidence="3" id="KW-1185">Reference proteome</keyword>
<dbReference type="PROSITE" id="PS51257">
    <property type="entry name" value="PROKAR_LIPOPROTEIN"/>
    <property type="match status" value="1"/>
</dbReference>
<evidence type="ECO:0000313" key="2">
    <source>
        <dbReference type="EMBL" id="CAD2220461.1"/>
    </source>
</evidence>
<feature type="chain" id="PRO_5028986773" evidence="1">
    <location>
        <begin position="22"/>
        <end position="132"/>
    </location>
</feature>
<dbReference type="Gene3D" id="3.80.10.10">
    <property type="entry name" value="Ribonuclease Inhibitor"/>
    <property type="match status" value="1"/>
</dbReference>
<accession>A0A7G2CNF6</accession>
<dbReference type="AlphaFoldDB" id="A0A7G2CNF6"/>